<dbReference type="GO" id="GO:0043139">
    <property type="term" value="F:5'-3' DNA helicase activity"/>
    <property type="evidence" value="ECO:0007669"/>
    <property type="project" value="UniProtKB-EC"/>
</dbReference>
<dbReference type="InterPro" id="IPR051055">
    <property type="entry name" value="PIF1_helicase"/>
</dbReference>
<accession>A0AAE1HM45</accession>
<dbReference type="GO" id="GO:0016787">
    <property type="term" value="F:hydrolase activity"/>
    <property type="evidence" value="ECO:0007669"/>
    <property type="project" value="UniProtKB-KW"/>
</dbReference>
<evidence type="ECO:0000313" key="4">
    <source>
        <dbReference type="Proteomes" id="UP001219518"/>
    </source>
</evidence>
<proteinExistence type="inferred from homology"/>
<keyword evidence="1" id="KW-0227">DNA damage</keyword>
<evidence type="ECO:0000256" key="1">
    <source>
        <dbReference type="RuleBase" id="RU363044"/>
    </source>
</evidence>
<organism evidence="3 4">
    <name type="scientific">Frankliniella fusca</name>
    <dbReference type="NCBI Taxonomy" id="407009"/>
    <lineage>
        <taxon>Eukaryota</taxon>
        <taxon>Metazoa</taxon>
        <taxon>Ecdysozoa</taxon>
        <taxon>Arthropoda</taxon>
        <taxon>Hexapoda</taxon>
        <taxon>Insecta</taxon>
        <taxon>Pterygota</taxon>
        <taxon>Neoptera</taxon>
        <taxon>Paraneoptera</taxon>
        <taxon>Thysanoptera</taxon>
        <taxon>Terebrantia</taxon>
        <taxon>Thripoidea</taxon>
        <taxon>Thripidae</taxon>
        <taxon>Frankliniella</taxon>
    </lineage>
</organism>
<evidence type="ECO:0000259" key="2">
    <source>
        <dbReference type="Pfam" id="PF05970"/>
    </source>
</evidence>
<dbReference type="GO" id="GO:0006310">
    <property type="term" value="P:DNA recombination"/>
    <property type="evidence" value="ECO:0007669"/>
    <property type="project" value="UniProtKB-KW"/>
</dbReference>
<keyword evidence="1" id="KW-0234">DNA repair</keyword>
<keyword evidence="1 3" id="KW-0347">Helicase</keyword>
<sequence>MSPLRERPSAAIEEPWGWIRVCYIDIDFMDDDNLEEEEDEYVPPQFRILDLNDTPSDFDLEVPNLSNPAVLIQSTRFPLPNIMPEKDFLVLINSLNDKQRKYLLNLVNLVKTNPCEQFLHFISGGAGVGKSNLINAIKQVLQRYWVHQPDGKPDDIRILPIAPTGKAATGINGTTIDSAFSLGFNVKDKLRIGRVLNSDNRNTLACTISKLKLIILDEIKDMDPTAVTLYYKNADVDDFNKIFIHRSPNPTIISTAIDSCSGTGSKNAKHYMLSEATRVSHKQTQNLKYELLLCNETKYIVCVNIAVPDGISNGSSCVLKAIIIGALQERGKDTGRQAPIRVYVQFPDAKTGEKRRERLRDFSQLQVTRNQLPILPSNAQTIHCSQSCTHQKIVVYVNGLSRKLLYTAISRVTSLRGLYIVGTYKPPDEATIHNDPALNEILRMKIESQ</sequence>
<dbReference type="InterPro" id="IPR010285">
    <property type="entry name" value="DNA_helicase_pif1-like_DEAD"/>
</dbReference>
<keyword evidence="1" id="KW-0067">ATP-binding</keyword>
<comment type="caution">
    <text evidence="3">The sequence shown here is derived from an EMBL/GenBank/DDBJ whole genome shotgun (WGS) entry which is preliminary data.</text>
</comment>
<dbReference type="EMBL" id="JAHWGI010001155">
    <property type="protein sequence ID" value="KAK3923859.1"/>
    <property type="molecule type" value="Genomic_DNA"/>
</dbReference>
<evidence type="ECO:0000313" key="3">
    <source>
        <dbReference type="EMBL" id="KAK3923859.1"/>
    </source>
</evidence>
<dbReference type="PANTHER" id="PTHR47642">
    <property type="entry name" value="ATP-DEPENDENT DNA HELICASE"/>
    <property type="match status" value="1"/>
</dbReference>
<dbReference type="EC" id="5.6.2.3" evidence="1"/>
<dbReference type="AlphaFoldDB" id="A0AAE1HM45"/>
<dbReference type="GO" id="GO:0005524">
    <property type="term" value="F:ATP binding"/>
    <property type="evidence" value="ECO:0007669"/>
    <property type="project" value="UniProtKB-KW"/>
</dbReference>
<reference evidence="3" key="1">
    <citation type="submission" date="2021-07" db="EMBL/GenBank/DDBJ databases">
        <authorList>
            <person name="Catto M.A."/>
            <person name="Jacobson A."/>
            <person name="Kennedy G."/>
            <person name="Labadie P."/>
            <person name="Hunt B.G."/>
            <person name="Srinivasan R."/>
        </authorList>
    </citation>
    <scope>NUCLEOTIDE SEQUENCE</scope>
    <source>
        <strain evidence="3">PL_HMW_Pooled</strain>
        <tissue evidence="3">Head</tissue>
    </source>
</reference>
<keyword evidence="4" id="KW-1185">Reference proteome</keyword>
<dbReference type="Proteomes" id="UP001219518">
    <property type="component" value="Unassembled WGS sequence"/>
</dbReference>
<dbReference type="InterPro" id="IPR027417">
    <property type="entry name" value="P-loop_NTPase"/>
</dbReference>
<keyword evidence="1" id="KW-0378">Hydrolase</keyword>
<keyword evidence="1" id="KW-0547">Nucleotide-binding</keyword>
<comment type="catalytic activity">
    <reaction evidence="1">
        <text>ATP + H2O = ADP + phosphate + H(+)</text>
        <dbReference type="Rhea" id="RHEA:13065"/>
        <dbReference type="ChEBI" id="CHEBI:15377"/>
        <dbReference type="ChEBI" id="CHEBI:15378"/>
        <dbReference type="ChEBI" id="CHEBI:30616"/>
        <dbReference type="ChEBI" id="CHEBI:43474"/>
        <dbReference type="ChEBI" id="CHEBI:456216"/>
        <dbReference type="EC" id="5.6.2.3"/>
    </reaction>
</comment>
<feature type="domain" description="DNA helicase Pif1-like DEAD-box helicase" evidence="2">
    <location>
        <begin position="95"/>
        <end position="222"/>
    </location>
</feature>
<dbReference type="Pfam" id="PF05970">
    <property type="entry name" value="PIF1"/>
    <property type="match status" value="1"/>
</dbReference>
<dbReference type="SUPFAM" id="SSF52540">
    <property type="entry name" value="P-loop containing nucleoside triphosphate hydrolases"/>
    <property type="match status" value="2"/>
</dbReference>
<gene>
    <name evidence="3" type="ORF">KUF71_002253</name>
</gene>
<reference evidence="3" key="2">
    <citation type="journal article" date="2023" name="BMC Genomics">
        <title>Pest status, molecular evolution, and epigenetic factors derived from the genome assembly of Frankliniella fusca, a thysanopteran phytovirus vector.</title>
        <authorList>
            <person name="Catto M.A."/>
            <person name="Labadie P.E."/>
            <person name="Jacobson A.L."/>
            <person name="Kennedy G.G."/>
            <person name="Srinivasan R."/>
            <person name="Hunt B.G."/>
        </authorList>
    </citation>
    <scope>NUCLEOTIDE SEQUENCE</scope>
    <source>
        <strain evidence="3">PL_HMW_Pooled</strain>
    </source>
</reference>
<comment type="cofactor">
    <cofactor evidence="1">
        <name>Mg(2+)</name>
        <dbReference type="ChEBI" id="CHEBI:18420"/>
    </cofactor>
</comment>
<dbReference type="GO" id="GO:0000723">
    <property type="term" value="P:telomere maintenance"/>
    <property type="evidence" value="ECO:0007669"/>
    <property type="project" value="InterPro"/>
</dbReference>
<name>A0AAE1HM45_9NEOP</name>
<dbReference type="Gene3D" id="3.40.50.300">
    <property type="entry name" value="P-loop containing nucleotide triphosphate hydrolases"/>
    <property type="match status" value="1"/>
</dbReference>
<comment type="similarity">
    <text evidence="1">Belongs to the helicase family.</text>
</comment>
<keyword evidence="1" id="KW-0233">DNA recombination</keyword>
<protein>
    <recommendedName>
        <fullName evidence="1">ATP-dependent DNA helicase</fullName>
        <ecNumber evidence="1">5.6.2.3</ecNumber>
    </recommendedName>
</protein>
<dbReference type="GO" id="GO:0006281">
    <property type="term" value="P:DNA repair"/>
    <property type="evidence" value="ECO:0007669"/>
    <property type="project" value="UniProtKB-KW"/>
</dbReference>